<evidence type="ECO:0000259" key="3">
    <source>
        <dbReference type="Pfam" id="PF01557"/>
    </source>
</evidence>
<sequence length="262" mass="29280">MKIIRYQTNNELEYGILKDDIIHELQGDIFGDFSLGKKVKSLSEIEVRAPIDPPNIIAIGLNYRKHAAESASEIPDKPVIFLKATNSVIGRDSNIILPKNAPDEVDYEAELAFIIAEDCKDIEIEKAKDYILGYCCANDISARDCQKRIDKQWARAKSFDTFCPIGPWIETELKPNNLKIRSILNGKVMQDSNTADMIFSVEEILSYLSKNMTLKAGTVVLTGTPEGVGFARKEPVFLREGDEIVIEIEGIGALKNKVSKEK</sequence>
<dbReference type="GO" id="GO:0046872">
    <property type="term" value="F:metal ion binding"/>
    <property type="evidence" value="ECO:0007669"/>
    <property type="project" value="UniProtKB-KW"/>
</dbReference>
<proteinExistence type="inferred from homology"/>
<dbReference type="InterPro" id="IPR011234">
    <property type="entry name" value="Fumarylacetoacetase-like_C"/>
</dbReference>
<keyword evidence="5" id="KW-0378">Hydrolase</keyword>
<dbReference type="GO" id="GO:0016787">
    <property type="term" value="F:hydrolase activity"/>
    <property type="evidence" value="ECO:0007669"/>
    <property type="project" value="UniProtKB-KW"/>
</dbReference>
<accession>A0AAW4WW84</accession>
<organism evidence="5 6">
    <name type="scientific">Halanaerobium polyolivorans</name>
    <dbReference type="NCBI Taxonomy" id="2886943"/>
    <lineage>
        <taxon>Bacteria</taxon>
        <taxon>Bacillati</taxon>
        <taxon>Bacillota</taxon>
        <taxon>Clostridia</taxon>
        <taxon>Halanaerobiales</taxon>
        <taxon>Halanaerobiaceae</taxon>
        <taxon>Halanaerobium</taxon>
    </lineage>
</organism>
<keyword evidence="2" id="KW-0479">Metal-binding</keyword>
<dbReference type="PANTHER" id="PTHR42796:SF4">
    <property type="entry name" value="FUMARYLACETOACETATE HYDROLASE DOMAIN-CONTAINING PROTEIN 2A"/>
    <property type="match status" value="1"/>
</dbReference>
<evidence type="ECO:0000256" key="2">
    <source>
        <dbReference type="ARBA" id="ARBA00022723"/>
    </source>
</evidence>
<dbReference type="PANTHER" id="PTHR42796">
    <property type="entry name" value="FUMARYLACETOACETATE HYDROLASE DOMAIN-CONTAINING PROTEIN 2A-RELATED"/>
    <property type="match status" value="1"/>
</dbReference>
<comment type="similarity">
    <text evidence="1">Belongs to the FAH family.</text>
</comment>
<dbReference type="InterPro" id="IPR036663">
    <property type="entry name" value="Fumarylacetoacetase_C_sf"/>
</dbReference>
<dbReference type="Pfam" id="PF10370">
    <property type="entry name" value="Rv2993c-like_N"/>
    <property type="match status" value="1"/>
</dbReference>
<evidence type="ECO:0000256" key="1">
    <source>
        <dbReference type="ARBA" id="ARBA00010211"/>
    </source>
</evidence>
<dbReference type="Pfam" id="PF01557">
    <property type="entry name" value="FAA_hydrolase"/>
    <property type="match status" value="1"/>
</dbReference>
<dbReference type="RefSeq" id="WP_229343595.1">
    <property type="nucleotide sequence ID" value="NZ_JAJFAT010000002.1"/>
</dbReference>
<feature type="domain" description="Fumarylacetoacetase-like C-terminal" evidence="3">
    <location>
        <begin position="56"/>
        <end position="258"/>
    </location>
</feature>
<dbReference type="AlphaFoldDB" id="A0AAW4WW84"/>
<evidence type="ECO:0000259" key="4">
    <source>
        <dbReference type="Pfam" id="PF10370"/>
    </source>
</evidence>
<evidence type="ECO:0000313" key="5">
    <source>
        <dbReference type="EMBL" id="MCC3144086.1"/>
    </source>
</evidence>
<reference evidence="5 6" key="1">
    <citation type="submission" date="2021-10" db="EMBL/GenBank/DDBJ databases">
        <authorList>
            <person name="Grouzdev D.S."/>
            <person name="Pantiukh K.S."/>
            <person name="Krutkina M.S."/>
        </authorList>
    </citation>
    <scope>NUCLEOTIDE SEQUENCE [LARGE SCALE GENOMIC DNA]</scope>
    <source>
        <strain evidence="5 6">Z-7514</strain>
    </source>
</reference>
<dbReference type="GO" id="GO:0019752">
    <property type="term" value="P:carboxylic acid metabolic process"/>
    <property type="evidence" value="ECO:0007669"/>
    <property type="project" value="UniProtKB-ARBA"/>
</dbReference>
<dbReference type="Gene3D" id="3.90.850.10">
    <property type="entry name" value="Fumarylacetoacetase-like, C-terminal domain"/>
    <property type="match status" value="1"/>
</dbReference>
<gene>
    <name evidence="5" type="ORF">LJ207_01985</name>
</gene>
<dbReference type="EMBL" id="JAJFAT010000002">
    <property type="protein sequence ID" value="MCC3144086.1"/>
    <property type="molecule type" value="Genomic_DNA"/>
</dbReference>
<dbReference type="Proteomes" id="UP001199296">
    <property type="component" value="Unassembled WGS sequence"/>
</dbReference>
<feature type="domain" description="Rv2993c-like N-terminal" evidence="4">
    <location>
        <begin position="1"/>
        <end position="50"/>
    </location>
</feature>
<dbReference type="GO" id="GO:0016853">
    <property type="term" value="F:isomerase activity"/>
    <property type="evidence" value="ECO:0007669"/>
    <property type="project" value="UniProtKB-ARBA"/>
</dbReference>
<dbReference type="SUPFAM" id="SSF56529">
    <property type="entry name" value="FAH"/>
    <property type="match status" value="1"/>
</dbReference>
<protein>
    <submittedName>
        <fullName evidence="5">Fumarylacetoacetate hydrolase family protein</fullName>
    </submittedName>
</protein>
<dbReference type="InterPro" id="IPR051121">
    <property type="entry name" value="FAH"/>
</dbReference>
<dbReference type="InterPro" id="IPR018833">
    <property type="entry name" value="Rv2993c-like_N"/>
</dbReference>
<comment type="caution">
    <text evidence="5">The sequence shown here is derived from an EMBL/GenBank/DDBJ whole genome shotgun (WGS) entry which is preliminary data.</text>
</comment>
<keyword evidence="6" id="KW-1185">Reference proteome</keyword>
<name>A0AAW4WW84_9FIRM</name>
<evidence type="ECO:0000313" key="6">
    <source>
        <dbReference type="Proteomes" id="UP001199296"/>
    </source>
</evidence>
<dbReference type="FunFam" id="3.90.850.10:FF:000002">
    <property type="entry name" value="2-hydroxyhepta-2,4-diene-1,7-dioate isomerase"/>
    <property type="match status" value="1"/>
</dbReference>